<reference evidence="10 11" key="1">
    <citation type="submission" date="2021-02" db="EMBL/GenBank/DDBJ databases">
        <title>Characterization of Marinitoga sp. nov. str. BP5-C20A.</title>
        <authorList>
            <person name="Erauso G."/>
            <person name="Postec A."/>
        </authorList>
    </citation>
    <scope>NUCLEOTIDE SEQUENCE [LARGE SCALE GENOMIC DNA]</scope>
    <source>
        <strain evidence="10 11">BP5-C20A</strain>
    </source>
</reference>
<feature type="transmembrane region" description="Helical" evidence="7">
    <location>
        <begin position="147"/>
        <end position="165"/>
    </location>
</feature>
<organism evidence="10 11">
    <name type="scientific">Marinitoga aeolica</name>
    <dbReference type="NCBI Taxonomy" id="2809031"/>
    <lineage>
        <taxon>Bacteria</taxon>
        <taxon>Thermotogati</taxon>
        <taxon>Thermotogota</taxon>
        <taxon>Thermotogae</taxon>
        <taxon>Petrotogales</taxon>
        <taxon>Petrotogaceae</taxon>
        <taxon>Marinitoga</taxon>
    </lineage>
</organism>
<dbReference type="Gene3D" id="3.40.50.300">
    <property type="entry name" value="P-loop containing nucleotide triphosphate hydrolases"/>
    <property type="match status" value="1"/>
</dbReference>
<keyword evidence="3" id="KW-0547">Nucleotide-binding</keyword>
<protein>
    <submittedName>
        <fullName evidence="10">ABC transporter ATP-binding protein</fullName>
    </submittedName>
</protein>
<feature type="transmembrane region" description="Helical" evidence="7">
    <location>
        <begin position="171"/>
        <end position="194"/>
    </location>
</feature>
<keyword evidence="11" id="KW-1185">Reference proteome</keyword>
<feature type="transmembrane region" description="Helical" evidence="7">
    <location>
        <begin position="74"/>
        <end position="98"/>
    </location>
</feature>
<evidence type="ECO:0000313" key="10">
    <source>
        <dbReference type="EMBL" id="WGS64905.1"/>
    </source>
</evidence>
<feature type="transmembrane region" description="Helical" evidence="7">
    <location>
        <begin position="34"/>
        <end position="54"/>
    </location>
</feature>
<dbReference type="InterPro" id="IPR011527">
    <property type="entry name" value="ABC1_TM_dom"/>
</dbReference>
<dbReference type="GO" id="GO:0005524">
    <property type="term" value="F:ATP binding"/>
    <property type="evidence" value="ECO:0007669"/>
    <property type="project" value="UniProtKB-KW"/>
</dbReference>
<evidence type="ECO:0000256" key="3">
    <source>
        <dbReference type="ARBA" id="ARBA00022741"/>
    </source>
</evidence>
<keyword evidence="2 7" id="KW-0812">Transmembrane</keyword>
<feature type="transmembrane region" description="Helical" evidence="7">
    <location>
        <begin position="293"/>
        <end position="310"/>
    </location>
</feature>
<evidence type="ECO:0000256" key="1">
    <source>
        <dbReference type="ARBA" id="ARBA00004651"/>
    </source>
</evidence>
<feature type="domain" description="ABC transmembrane type-1" evidence="9">
    <location>
        <begin position="39"/>
        <end position="314"/>
    </location>
</feature>
<name>A0ABY8PQJ8_9BACT</name>
<dbReference type="PANTHER" id="PTHR43394:SF1">
    <property type="entry name" value="ATP-BINDING CASSETTE SUB-FAMILY B MEMBER 10, MITOCHONDRIAL"/>
    <property type="match status" value="1"/>
</dbReference>
<evidence type="ECO:0000259" key="8">
    <source>
        <dbReference type="PROSITE" id="PS50893"/>
    </source>
</evidence>
<accession>A0ABY8PQJ8</accession>
<feature type="domain" description="ABC transporter" evidence="8">
    <location>
        <begin position="354"/>
        <end position="592"/>
    </location>
</feature>
<sequence>MKCSKNKEDGMVNNTTKLFNVFIDIAKISPIRFFLQYMFSIVDAISLGMVTVQMQKVFDNAIKYFNNNSEYKMILLNLIYLMFFAILSEVSSGISEYFGEYYHDITLKTVLKNLNLKISKISPNYFNVPYNRNIINSAIIGAKSVRGLLNIIMDILFLYIPYYIFIELYMISLNPLLGISILFIFVPTIISQIIKKKYYEKLEETHAPLRREKEIYSSYIKNKNYLKETRTLGATKYIINLFKKTNYNYYDLKLIYQRKLNKIEALSKLINIIGYMSILGLSIYLIINNKITVGAFAAVYASISNLFGLFEEIFEYRLQNAVEIFVKVKKYINFLNYDEKLKNRKNAIDEISNIELKNIFFMYPSGKMAIENINLKIEKGDRIAIIGKNGAGKTTLSKLILGLYSPQRGEIYYNGIASSLLSLDSIRRRGTAVFQNFNKYKISLKENISVSDMKNENNEEKIKDTLNYAGINYNNKKFINGINTILSKEFDGVELSGGQWQKVAIGRGIFKDYDIIILDEPTAALDPIAENELYEKFEEISKGKIAIIITHRLASIKYCNKIVIMDNGKIIDIGTHKELINRSEYYRNLWYAQSELYIKNK</sequence>
<dbReference type="Proteomes" id="UP001232493">
    <property type="component" value="Chromosome"/>
</dbReference>
<evidence type="ECO:0000256" key="7">
    <source>
        <dbReference type="SAM" id="Phobius"/>
    </source>
</evidence>
<keyword evidence="4 10" id="KW-0067">ATP-binding</keyword>
<keyword evidence="6 7" id="KW-0472">Membrane</keyword>
<evidence type="ECO:0000256" key="6">
    <source>
        <dbReference type="ARBA" id="ARBA00023136"/>
    </source>
</evidence>
<dbReference type="InterPro" id="IPR036640">
    <property type="entry name" value="ABC1_TM_sf"/>
</dbReference>
<gene>
    <name evidence="10" type="ORF">JRV97_11195</name>
</gene>
<dbReference type="SUPFAM" id="SSF90123">
    <property type="entry name" value="ABC transporter transmembrane region"/>
    <property type="match status" value="1"/>
</dbReference>
<keyword evidence="5 7" id="KW-1133">Transmembrane helix</keyword>
<dbReference type="InterPro" id="IPR017871">
    <property type="entry name" value="ABC_transporter-like_CS"/>
</dbReference>
<dbReference type="PROSITE" id="PS00211">
    <property type="entry name" value="ABC_TRANSPORTER_1"/>
    <property type="match status" value="1"/>
</dbReference>
<dbReference type="PANTHER" id="PTHR43394">
    <property type="entry name" value="ATP-DEPENDENT PERMEASE MDL1, MITOCHONDRIAL"/>
    <property type="match status" value="1"/>
</dbReference>
<dbReference type="SMART" id="SM00382">
    <property type="entry name" value="AAA"/>
    <property type="match status" value="1"/>
</dbReference>
<evidence type="ECO:0000256" key="4">
    <source>
        <dbReference type="ARBA" id="ARBA00022840"/>
    </source>
</evidence>
<dbReference type="PROSITE" id="PS50929">
    <property type="entry name" value="ABC_TM1F"/>
    <property type="match status" value="1"/>
</dbReference>
<evidence type="ECO:0000313" key="11">
    <source>
        <dbReference type="Proteomes" id="UP001232493"/>
    </source>
</evidence>
<comment type="subcellular location">
    <subcellularLocation>
        <location evidence="1">Cell membrane</location>
        <topology evidence="1">Multi-pass membrane protein</topology>
    </subcellularLocation>
</comment>
<dbReference type="InterPro" id="IPR003593">
    <property type="entry name" value="AAA+_ATPase"/>
</dbReference>
<proteinExistence type="predicted"/>
<evidence type="ECO:0000256" key="5">
    <source>
        <dbReference type="ARBA" id="ARBA00022989"/>
    </source>
</evidence>
<dbReference type="Gene3D" id="1.20.1560.10">
    <property type="entry name" value="ABC transporter type 1, transmembrane domain"/>
    <property type="match status" value="1"/>
</dbReference>
<dbReference type="CDD" id="cd03228">
    <property type="entry name" value="ABCC_MRP_Like"/>
    <property type="match status" value="1"/>
</dbReference>
<dbReference type="InterPro" id="IPR027417">
    <property type="entry name" value="P-loop_NTPase"/>
</dbReference>
<dbReference type="RefSeq" id="WP_280998932.1">
    <property type="nucleotide sequence ID" value="NZ_CP069362.1"/>
</dbReference>
<dbReference type="PROSITE" id="PS50893">
    <property type="entry name" value="ABC_TRANSPORTER_2"/>
    <property type="match status" value="1"/>
</dbReference>
<evidence type="ECO:0000256" key="2">
    <source>
        <dbReference type="ARBA" id="ARBA00022692"/>
    </source>
</evidence>
<dbReference type="InterPro" id="IPR039421">
    <property type="entry name" value="Type_1_exporter"/>
</dbReference>
<dbReference type="SUPFAM" id="SSF52540">
    <property type="entry name" value="P-loop containing nucleoside triphosphate hydrolases"/>
    <property type="match status" value="1"/>
</dbReference>
<dbReference type="EMBL" id="CP069362">
    <property type="protein sequence ID" value="WGS64905.1"/>
    <property type="molecule type" value="Genomic_DNA"/>
</dbReference>
<dbReference type="InterPro" id="IPR003439">
    <property type="entry name" value="ABC_transporter-like_ATP-bd"/>
</dbReference>
<feature type="transmembrane region" description="Helical" evidence="7">
    <location>
        <begin position="269"/>
        <end position="287"/>
    </location>
</feature>
<evidence type="ECO:0000259" key="9">
    <source>
        <dbReference type="PROSITE" id="PS50929"/>
    </source>
</evidence>
<dbReference type="Pfam" id="PF00005">
    <property type="entry name" value="ABC_tran"/>
    <property type="match status" value="1"/>
</dbReference>